<proteinExistence type="inferred from homology"/>
<evidence type="ECO:0000256" key="1">
    <source>
        <dbReference type="ARBA" id="ARBA00005228"/>
    </source>
</evidence>
<dbReference type="GO" id="GO:0004252">
    <property type="term" value="F:serine-type endopeptidase activity"/>
    <property type="evidence" value="ECO:0007669"/>
    <property type="project" value="InterPro"/>
</dbReference>
<dbReference type="PANTHER" id="PTHR11757">
    <property type="entry name" value="PROTEASE FAMILY S9A OLIGOPEPTIDASE"/>
    <property type="match status" value="1"/>
</dbReference>
<evidence type="ECO:0000256" key="2">
    <source>
        <dbReference type="SAM" id="MobiDB-lite"/>
    </source>
</evidence>
<feature type="compositionally biased region" description="Basic and acidic residues" evidence="2">
    <location>
        <begin position="9"/>
        <end position="20"/>
    </location>
</feature>
<protein>
    <recommendedName>
        <fullName evidence="3">Peptidase S9A N-terminal domain-containing protein</fullName>
    </recommendedName>
</protein>
<dbReference type="InterPro" id="IPR023302">
    <property type="entry name" value="Pept_S9A_N"/>
</dbReference>
<evidence type="ECO:0000313" key="4">
    <source>
        <dbReference type="EMBL" id="SVD46500.1"/>
    </source>
</evidence>
<feature type="domain" description="Peptidase S9A N-terminal" evidence="3">
    <location>
        <begin position="7"/>
        <end position="204"/>
    </location>
</feature>
<reference evidence="4" key="1">
    <citation type="submission" date="2018-05" db="EMBL/GenBank/DDBJ databases">
        <authorList>
            <person name="Lanie J.A."/>
            <person name="Ng W.-L."/>
            <person name="Kazmierczak K.M."/>
            <person name="Andrzejewski T.M."/>
            <person name="Davidsen T.M."/>
            <person name="Wayne K.J."/>
            <person name="Tettelin H."/>
            <person name="Glass J.I."/>
            <person name="Rusch D."/>
            <person name="Podicherti R."/>
            <person name="Tsui H.-C.T."/>
            <person name="Winkler M.E."/>
        </authorList>
    </citation>
    <scope>NUCLEOTIDE SEQUENCE</scope>
</reference>
<dbReference type="EMBL" id="UINC01152358">
    <property type="protein sequence ID" value="SVD46500.1"/>
    <property type="molecule type" value="Genomic_DNA"/>
</dbReference>
<feature type="non-terminal residue" evidence="4">
    <location>
        <position position="206"/>
    </location>
</feature>
<dbReference type="SUPFAM" id="SSF50993">
    <property type="entry name" value="Peptidase/esterase 'gauge' domain"/>
    <property type="match status" value="1"/>
</dbReference>
<dbReference type="InterPro" id="IPR051543">
    <property type="entry name" value="Serine_Peptidase_S9A"/>
</dbReference>
<comment type="similarity">
    <text evidence="1">Belongs to the peptidase S9A family.</text>
</comment>
<gene>
    <name evidence="4" type="ORF">METZ01_LOCUS399354</name>
</gene>
<feature type="region of interest" description="Disordered" evidence="2">
    <location>
        <begin position="1"/>
        <end position="20"/>
    </location>
</feature>
<sequence length="206" mass="24030">MQKQTPPDANKKPNELTDHGNTRIDNYYWMRLTDDQKSAKKYDSQTQEVVDYIDFENNYTQSSLSHTKKFQDSLFDEIVGRIQKDEESVPYLDNGYYYYTRYESEKEYAIHCRKKGSLSNKEEIILNENILAQGHDYFAIGGRTISPDNQWLAYGVDTLSRRIYEIHFKNLQTGEVINQTIPNSSGSVAWANDNKTVFYTSKNEVT</sequence>
<dbReference type="AlphaFoldDB" id="A0A382VJD6"/>
<accession>A0A382VJD6</accession>
<dbReference type="Gene3D" id="2.130.10.120">
    <property type="entry name" value="Prolyl oligopeptidase, N-terminal domain"/>
    <property type="match status" value="1"/>
</dbReference>
<dbReference type="Pfam" id="PF02897">
    <property type="entry name" value="Peptidase_S9_N"/>
    <property type="match status" value="1"/>
</dbReference>
<name>A0A382VJD6_9ZZZZ</name>
<dbReference type="PANTHER" id="PTHR11757:SF19">
    <property type="entry name" value="PROLYL ENDOPEPTIDASE-LIKE"/>
    <property type="match status" value="1"/>
</dbReference>
<evidence type="ECO:0000259" key="3">
    <source>
        <dbReference type="Pfam" id="PF02897"/>
    </source>
</evidence>
<organism evidence="4">
    <name type="scientific">marine metagenome</name>
    <dbReference type="NCBI Taxonomy" id="408172"/>
    <lineage>
        <taxon>unclassified sequences</taxon>
        <taxon>metagenomes</taxon>
        <taxon>ecological metagenomes</taxon>
    </lineage>
</organism>